<dbReference type="EMBL" id="NCKW01020168">
    <property type="protein sequence ID" value="POM58732.1"/>
    <property type="molecule type" value="Genomic_DNA"/>
</dbReference>
<feature type="region of interest" description="Disordered" evidence="1">
    <location>
        <begin position="62"/>
        <end position="96"/>
    </location>
</feature>
<accession>A0A2P4WZL1</accession>
<evidence type="ECO:0000313" key="2">
    <source>
        <dbReference type="EMBL" id="POM58732.1"/>
    </source>
</evidence>
<comment type="caution">
    <text evidence="2">The sequence shown here is derived from an EMBL/GenBank/DDBJ whole genome shotgun (WGS) entry which is preliminary data.</text>
</comment>
<sequence length="96" mass="10371">MALEVLLDPFDSPALPADRADRGHTTDPQPHPATKHAKVLAAIGDDPGHFRFYLGLCQASSSKRAASGSDGRDHQRRRLESPSDLIDDAASSTRRP</sequence>
<dbReference type="Proteomes" id="UP000237271">
    <property type="component" value="Unassembled WGS sequence"/>
</dbReference>
<organism evidence="2 3">
    <name type="scientific">Phytophthora palmivora</name>
    <dbReference type="NCBI Taxonomy" id="4796"/>
    <lineage>
        <taxon>Eukaryota</taxon>
        <taxon>Sar</taxon>
        <taxon>Stramenopiles</taxon>
        <taxon>Oomycota</taxon>
        <taxon>Peronosporomycetes</taxon>
        <taxon>Peronosporales</taxon>
        <taxon>Peronosporaceae</taxon>
        <taxon>Phytophthora</taxon>
    </lineage>
</organism>
<feature type="compositionally biased region" description="Basic and acidic residues" evidence="1">
    <location>
        <begin position="70"/>
        <end position="81"/>
    </location>
</feature>
<dbReference type="OrthoDB" id="103539at2759"/>
<evidence type="ECO:0000256" key="1">
    <source>
        <dbReference type="SAM" id="MobiDB-lite"/>
    </source>
</evidence>
<name>A0A2P4WZL1_9STRA</name>
<protein>
    <submittedName>
        <fullName evidence="2">Uncharacterized protein</fullName>
    </submittedName>
</protein>
<evidence type="ECO:0000313" key="3">
    <source>
        <dbReference type="Proteomes" id="UP000237271"/>
    </source>
</evidence>
<dbReference type="AlphaFoldDB" id="A0A2P4WZL1"/>
<gene>
    <name evidence="2" type="ORF">PHPALM_36586</name>
</gene>
<feature type="region of interest" description="Disordered" evidence="1">
    <location>
        <begin position="1"/>
        <end position="35"/>
    </location>
</feature>
<proteinExistence type="predicted"/>
<reference evidence="2 3" key="1">
    <citation type="journal article" date="2017" name="Genome Biol. Evol.">
        <title>Phytophthora megakarya and P. palmivora, closely related causal agents of cacao black pod rot, underwent increases in genome sizes and gene numbers by different mechanisms.</title>
        <authorList>
            <person name="Ali S.S."/>
            <person name="Shao J."/>
            <person name="Lary D.J."/>
            <person name="Kronmiller B."/>
            <person name="Shen D."/>
            <person name="Strem M.D."/>
            <person name="Amoako-Attah I."/>
            <person name="Akrofi A.Y."/>
            <person name="Begoude B.A."/>
            <person name="Ten Hoopen G.M."/>
            <person name="Coulibaly K."/>
            <person name="Kebe B.I."/>
            <person name="Melnick R.L."/>
            <person name="Guiltinan M.J."/>
            <person name="Tyler B.M."/>
            <person name="Meinhardt L.W."/>
            <person name="Bailey B.A."/>
        </authorList>
    </citation>
    <scope>NUCLEOTIDE SEQUENCE [LARGE SCALE GENOMIC DNA]</scope>
    <source>
        <strain evidence="3">sbr112.9</strain>
    </source>
</reference>
<keyword evidence="3" id="KW-1185">Reference proteome</keyword>